<keyword evidence="2" id="KW-0813">Transport</keyword>
<evidence type="ECO:0000256" key="6">
    <source>
        <dbReference type="ARBA" id="ARBA00023310"/>
    </source>
</evidence>
<keyword evidence="6" id="KW-0066">ATP synthesis</keyword>
<evidence type="ECO:0000313" key="7">
    <source>
        <dbReference type="EMBL" id="OGG49394.1"/>
    </source>
</evidence>
<keyword evidence="5" id="KW-0472">Membrane</keyword>
<comment type="subcellular location">
    <subcellularLocation>
        <location evidence="1">Membrane</location>
    </subcellularLocation>
</comment>
<dbReference type="GO" id="GO:0016020">
    <property type="term" value="C:membrane"/>
    <property type="evidence" value="ECO:0007669"/>
    <property type="project" value="UniProtKB-SubCell"/>
</dbReference>
<dbReference type="AlphaFoldDB" id="A0A1F6CJF4"/>
<dbReference type="Pfam" id="PF00213">
    <property type="entry name" value="OSCP"/>
    <property type="match status" value="1"/>
</dbReference>
<evidence type="ECO:0000313" key="8">
    <source>
        <dbReference type="Proteomes" id="UP000176445"/>
    </source>
</evidence>
<reference evidence="7 8" key="1">
    <citation type="journal article" date="2016" name="Nat. Commun.">
        <title>Thousands of microbial genomes shed light on interconnected biogeochemical processes in an aquifer system.</title>
        <authorList>
            <person name="Anantharaman K."/>
            <person name="Brown C.T."/>
            <person name="Hug L.A."/>
            <person name="Sharon I."/>
            <person name="Castelle C.J."/>
            <person name="Probst A.J."/>
            <person name="Thomas B.C."/>
            <person name="Singh A."/>
            <person name="Wilkins M.J."/>
            <person name="Karaoz U."/>
            <person name="Brodie E.L."/>
            <person name="Williams K.H."/>
            <person name="Hubbard S.S."/>
            <person name="Banfield J.F."/>
        </authorList>
    </citation>
    <scope>NUCLEOTIDE SEQUENCE [LARGE SCALE GENOMIC DNA]</scope>
</reference>
<name>A0A1F6CJF4_9BACT</name>
<evidence type="ECO:0000256" key="3">
    <source>
        <dbReference type="ARBA" id="ARBA00022781"/>
    </source>
</evidence>
<proteinExistence type="predicted"/>
<dbReference type="Proteomes" id="UP000176445">
    <property type="component" value="Unassembled WGS sequence"/>
</dbReference>
<evidence type="ECO:0000256" key="4">
    <source>
        <dbReference type="ARBA" id="ARBA00023065"/>
    </source>
</evidence>
<sequence>METAYAQALWQMIQSGTAPKKALSALHEVLALRGRTALMPRIARAFARIAARDQARSGIVLSVAQKKDEKLGLKAIKDILKEMSVKADEVALNVDESLVGGWRLEGRGRLVDASWKKDLLSIYNRSIA</sequence>
<dbReference type="EMBL" id="MFKW01000075">
    <property type="protein sequence ID" value="OGG49394.1"/>
    <property type="molecule type" value="Genomic_DNA"/>
</dbReference>
<evidence type="ECO:0000256" key="5">
    <source>
        <dbReference type="ARBA" id="ARBA00023136"/>
    </source>
</evidence>
<evidence type="ECO:0000256" key="2">
    <source>
        <dbReference type="ARBA" id="ARBA00022448"/>
    </source>
</evidence>
<dbReference type="InterPro" id="IPR000711">
    <property type="entry name" value="ATPase_OSCP/dsu"/>
</dbReference>
<keyword evidence="4" id="KW-0406">Ion transport</keyword>
<evidence type="ECO:0000256" key="1">
    <source>
        <dbReference type="ARBA" id="ARBA00004370"/>
    </source>
</evidence>
<protein>
    <submittedName>
        <fullName evidence="7">Uncharacterized protein</fullName>
    </submittedName>
</protein>
<keyword evidence="3" id="KW-0375">Hydrogen ion transport</keyword>
<organism evidence="7 8">
    <name type="scientific">Candidatus Kaiserbacteria bacterium RIFCSPHIGHO2_01_FULL_54_36b</name>
    <dbReference type="NCBI Taxonomy" id="1798483"/>
    <lineage>
        <taxon>Bacteria</taxon>
        <taxon>Candidatus Kaiseribacteriota</taxon>
    </lineage>
</organism>
<comment type="caution">
    <text evidence="7">The sequence shown here is derived from an EMBL/GenBank/DDBJ whole genome shotgun (WGS) entry which is preliminary data.</text>
</comment>
<accession>A0A1F6CJF4</accession>
<gene>
    <name evidence="7" type="ORF">A2704_04430</name>
</gene>
<dbReference type="GO" id="GO:0046933">
    <property type="term" value="F:proton-transporting ATP synthase activity, rotational mechanism"/>
    <property type="evidence" value="ECO:0007669"/>
    <property type="project" value="InterPro"/>
</dbReference>